<dbReference type="PROSITE" id="PS50093">
    <property type="entry name" value="PKD"/>
    <property type="match status" value="1"/>
</dbReference>
<feature type="domain" description="PKD" evidence="2">
    <location>
        <begin position="1"/>
        <end position="55"/>
    </location>
</feature>
<gene>
    <name evidence="3" type="ORF">GOODEAATRI_015455</name>
</gene>
<dbReference type="InterPro" id="IPR050310">
    <property type="entry name" value="VPS10-sortilin"/>
</dbReference>
<keyword evidence="1" id="KW-0472">Membrane</keyword>
<evidence type="ECO:0000256" key="1">
    <source>
        <dbReference type="SAM" id="Phobius"/>
    </source>
</evidence>
<keyword evidence="4" id="KW-1185">Reference proteome</keyword>
<dbReference type="InterPro" id="IPR035986">
    <property type="entry name" value="PKD_dom_sf"/>
</dbReference>
<dbReference type="PANTHER" id="PTHR12106:SF8">
    <property type="entry name" value="VPS10 DOMAIN-CONTAINING RECEPTOR SORCS1"/>
    <property type="match status" value="1"/>
</dbReference>
<keyword evidence="1" id="KW-0812">Transmembrane</keyword>
<proteinExistence type="predicted"/>
<dbReference type="InterPro" id="IPR013783">
    <property type="entry name" value="Ig-like_fold"/>
</dbReference>
<evidence type="ECO:0000313" key="3">
    <source>
        <dbReference type="EMBL" id="MEQ2178571.1"/>
    </source>
</evidence>
<dbReference type="EMBL" id="JAHRIO010061114">
    <property type="protein sequence ID" value="MEQ2178571.1"/>
    <property type="molecule type" value="Genomic_DNA"/>
</dbReference>
<sequence>GDGVRTSITVDFGDGHALTYSNVSSIEDGIKHIYKSIGIYRVTATGENSLGSETTMLFLHVTSGQLEHIHLSAPFVAVRNKEVNLTAVLHPSQVGTVTYIWWIGNNSEQPVITLGGSVACTFSREGINTVTVQVSAGNTILQDRKTIAVHGVREDLLLVTVLPGLPTAAEFFLLPDKQLTEGKPEKSSAHLDQIQICTFLSQQLSELLLNALNQNLVQFTLRPGVQVTVYAAHLLLPLPVSLTVNLSSRKIPGLNVYAQMQNDKEPEMMSPANPSEAMPSSQQDLVPSLEILDTECNSRPIGKMPLVFSVPPISFYTLHCLFHTILPLHCCFMTLILCFLLFLSKMVQTTGELNRYSAVGS</sequence>
<name>A0ABV0P582_9TELE</name>
<feature type="transmembrane region" description="Helical" evidence="1">
    <location>
        <begin position="321"/>
        <end position="343"/>
    </location>
</feature>
<organism evidence="3 4">
    <name type="scientific">Goodea atripinnis</name>
    <dbReference type="NCBI Taxonomy" id="208336"/>
    <lineage>
        <taxon>Eukaryota</taxon>
        <taxon>Metazoa</taxon>
        <taxon>Chordata</taxon>
        <taxon>Craniata</taxon>
        <taxon>Vertebrata</taxon>
        <taxon>Euteleostomi</taxon>
        <taxon>Actinopterygii</taxon>
        <taxon>Neopterygii</taxon>
        <taxon>Teleostei</taxon>
        <taxon>Neoteleostei</taxon>
        <taxon>Acanthomorphata</taxon>
        <taxon>Ovalentaria</taxon>
        <taxon>Atherinomorphae</taxon>
        <taxon>Cyprinodontiformes</taxon>
        <taxon>Goodeidae</taxon>
        <taxon>Goodea</taxon>
    </lineage>
</organism>
<dbReference type="Gene3D" id="2.60.40.10">
    <property type="entry name" value="Immunoglobulins"/>
    <property type="match status" value="1"/>
</dbReference>
<evidence type="ECO:0000313" key="4">
    <source>
        <dbReference type="Proteomes" id="UP001476798"/>
    </source>
</evidence>
<dbReference type="SUPFAM" id="SSF49299">
    <property type="entry name" value="PKD domain"/>
    <property type="match status" value="2"/>
</dbReference>
<feature type="non-terminal residue" evidence="3">
    <location>
        <position position="1"/>
    </location>
</feature>
<reference evidence="3 4" key="1">
    <citation type="submission" date="2021-06" db="EMBL/GenBank/DDBJ databases">
        <authorList>
            <person name="Palmer J.M."/>
        </authorList>
    </citation>
    <scope>NUCLEOTIDE SEQUENCE [LARGE SCALE GENOMIC DNA]</scope>
    <source>
        <strain evidence="3 4">GA_2019</strain>
        <tissue evidence="3">Muscle</tissue>
    </source>
</reference>
<dbReference type="Pfam" id="PF00801">
    <property type="entry name" value="PKD"/>
    <property type="match status" value="1"/>
</dbReference>
<keyword evidence="1" id="KW-1133">Transmembrane helix</keyword>
<evidence type="ECO:0000259" key="2">
    <source>
        <dbReference type="PROSITE" id="PS50093"/>
    </source>
</evidence>
<protein>
    <recommendedName>
        <fullName evidence="2">PKD domain-containing protein</fullName>
    </recommendedName>
</protein>
<dbReference type="PANTHER" id="PTHR12106">
    <property type="entry name" value="SORTILIN RELATED"/>
    <property type="match status" value="1"/>
</dbReference>
<comment type="caution">
    <text evidence="3">The sequence shown here is derived from an EMBL/GenBank/DDBJ whole genome shotgun (WGS) entry which is preliminary data.</text>
</comment>
<accession>A0ABV0P582</accession>
<dbReference type="InterPro" id="IPR000601">
    <property type="entry name" value="PKD_dom"/>
</dbReference>
<dbReference type="CDD" id="cd00146">
    <property type="entry name" value="PKD"/>
    <property type="match status" value="1"/>
</dbReference>
<dbReference type="Proteomes" id="UP001476798">
    <property type="component" value="Unassembled WGS sequence"/>
</dbReference>